<dbReference type="InterPro" id="IPR019734">
    <property type="entry name" value="TPR_rpt"/>
</dbReference>
<accession>A0A7H0VFS3</accession>
<dbReference type="AlphaFoldDB" id="A0A7H0VFS3"/>
<dbReference type="InterPro" id="IPR003107">
    <property type="entry name" value="HAT"/>
</dbReference>
<dbReference type="InterPro" id="IPR011990">
    <property type="entry name" value="TPR-like_helical_dom_sf"/>
</dbReference>
<dbReference type="EMBL" id="CP060139">
    <property type="protein sequence ID" value="QNR24571.1"/>
    <property type="molecule type" value="Genomic_DNA"/>
</dbReference>
<reference evidence="2 3" key="1">
    <citation type="submission" date="2020-08" db="EMBL/GenBank/DDBJ databases">
        <title>Croceimicrobium hydrocarbonivorans gen. nov., sp. nov., a novel marine bacterium isolated from a bacterial consortium that degrades polyethylene terephthalate.</title>
        <authorList>
            <person name="Liu R."/>
        </authorList>
    </citation>
    <scope>NUCLEOTIDE SEQUENCE [LARGE SCALE GENOMIC DNA]</scope>
    <source>
        <strain evidence="2 3">A20-9</strain>
    </source>
</reference>
<dbReference type="Pfam" id="PF13432">
    <property type="entry name" value="TPR_16"/>
    <property type="match status" value="1"/>
</dbReference>
<organism evidence="2 3">
    <name type="scientific">Croceimicrobium hydrocarbonivorans</name>
    <dbReference type="NCBI Taxonomy" id="2761580"/>
    <lineage>
        <taxon>Bacteria</taxon>
        <taxon>Pseudomonadati</taxon>
        <taxon>Bacteroidota</taxon>
        <taxon>Flavobacteriia</taxon>
        <taxon>Flavobacteriales</taxon>
        <taxon>Owenweeksiaceae</taxon>
        <taxon>Croceimicrobium</taxon>
    </lineage>
</organism>
<dbReference type="Gene3D" id="1.25.40.10">
    <property type="entry name" value="Tetratricopeptide repeat domain"/>
    <property type="match status" value="2"/>
</dbReference>
<gene>
    <name evidence="2" type="ORF">H4K34_01645</name>
</gene>
<name>A0A7H0VFS3_9FLAO</name>
<keyword evidence="1" id="KW-0802">TPR repeat</keyword>
<sequence length="389" mass="44856">MKIPYLLVFIFLINSPGLWAQEGQESLKPIEEALASYQYQKAYSLLNALSAEDQNSEAYYALASSTYRALGYSNEARSIYQAWTDLDSTSLEAWLQWAQLESQVQEYDEAFRIYSKLLRLDSSNAYFYKLMGQLQLKRENPVGAMGAFMEAAQLNPKDSWIQSQLINLYLEFQFYAQADSLLEVNLQTDPDSKLLRQLALRSAFIQKQYPEVLEQSVALFQLGADSTYSLMRMQGLAAYHNGNYSLADSSLQRAIQLTQDRETLYFYLALCKFALDANAAGEAYLRAAIKAGISKAIPVYELNLALYLDEEKRYTEAIPLYKSVYEANESPLMLYYLARAYDEQYKSKTTALSYYEQFLEKGQDEPFRYLEYSRERISEIKKVQHFQAE</sequence>
<feature type="repeat" description="TPR" evidence="1">
    <location>
        <begin position="125"/>
        <end position="158"/>
    </location>
</feature>
<protein>
    <submittedName>
        <fullName evidence="2">Tetratricopeptide repeat protein</fullName>
    </submittedName>
</protein>
<evidence type="ECO:0000313" key="3">
    <source>
        <dbReference type="Proteomes" id="UP000516305"/>
    </source>
</evidence>
<dbReference type="Proteomes" id="UP000516305">
    <property type="component" value="Chromosome"/>
</dbReference>
<dbReference type="PROSITE" id="PS50005">
    <property type="entry name" value="TPR"/>
    <property type="match status" value="2"/>
</dbReference>
<proteinExistence type="predicted"/>
<dbReference type="RefSeq" id="WP_210759098.1">
    <property type="nucleotide sequence ID" value="NZ_CP060139.1"/>
</dbReference>
<keyword evidence="3" id="KW-1185">Reference proteome</keyword>
<dbReference type="KEGG" id="chyd:H4K34_01645"/>
<dbReference type="SMART" id="SM00386">
    <property type="entry name" value="HAT"/>
    <property type="match status" value="2"/>
</dbReference>
<feature type="repeat" description="TPR" evidence="1">
    <location>
        <begin position="91"/>
        <end position="124"/>
    </location>
</feature>
<dbReference type="GO" id="GO:0006396">
    <property type="term" value="P:RNA processing"/>
    <property type="evidence" value="ECO:0007669"/>
    <property type="project" value="InterPro"/>
</dbReference>
<dbReference type="SUPFAM" id="SSF48452">
    <property type="entry name" value="TPR-like"/>
    <property type="match status" value="2"/>
</dbReference>
<evidence type="ECO:0000256" key="1">
    <source>
        <dbReference type="PROSITE-ProRule" id="PRU00339"/>
    </source>
</evidence>
<dbReference type="PANTHER" id="PTHR12558:SF47">
    <property type="entry name" value="LIPOPOLYSACCHARIDE ASSEMBLY PROTEIN B"/>
    <property type="match status" value="1"/>
</dbReference>
<evidence type="ECO:0000313" key="2">
    <source>
        <dbReference type="EMBL" id="QNR24571.1"/>
    </source>
</evidence>
<dbReference type="SMART" id="SM00028">
    <property type="entry name" value="TPR"/>
    <property type="match status" value="4"/>
</dbReference>
<dbReference type="PANTHER" id="PTHR12558">
    <property type="entry name" value="CELL DIVISION CYCLE 16,23,27"/>
    <property type="match status" value="1"/>
</dbReference>